<feature type="domain" description="NrtR DNA-binding winged helix" evidence="1">
    <location>
        <begin position="235"/>
        <end position="294"/>
    </location>
</feature>
<dbReference type="AlphaFoldDB" id="A0A059DZK3"/>
<protein>
    <submittedName>
        <fullName evidence="4">NAD regulator</fullName>
    </submittedName>
</protein>
<evidence type="ECO:0000313" key="7">
    <source>
        <dbReference type="Proteomes" id="UP000263957"/>
    </source>
</evidence>
<dbReference type="EMBL" id="AWFH01000034">
    <property type="protein sequence ID" value="KCZ59754.1"/>
    <property type="molecule type" value="Genomic_DNA"/>
</dbReference>
<name>A0A059DZK3_9PROT</name>
<comment type="caution">
    <text evidence="4">The sequence shown here is derived from an EMBL/GenBank/DDBJ whole genome shotgun (WGS) entry which is preliminary data.</text>
</comment>
<dbReference type="GeneID" id="92501620"/>
<reference evidence="4 5" key="1">
    <citation type="journal article" date="2014" name="Antonie Van Leeuwenhoek">
        <title>Hyphomonas beringensis sp. nov. and Hyphomonas chukchiensis sp. nov., isolated from surface seawater of the Bering Sea and Chukchi Sea.</title>
        <authorList>
            <person name="Li C."/>
            <person name="Lai Q."/>
            <person name="Li G."/>
            <person name="Dong C."/>
            <person name="Wang J."/>
            <person name="Liao Y."/>
            <person name="Shao Z."/>
        </authorList>
    </citation>
    <scope>NUCLEOTIDE SEQUENCE [LARGE SCALE GENOMIC DNA]</scope>
    <source>
        <strain evidence="4 5">22II1-22F38</strain>
    </source>
</reference>
<dbReference type="SUPFAM" id="SSF46785">
    <property type="entry name" value="Winged helix' DNA-binding domain"/>
    <property type="match status" value="1"/>
</dbReference>
<dbReference type="EMBL" id="DMBR01000317">
    <property type="protein sequence ID" value="HAE94978.1"/>
    <property type="molecule type" value="Genomic_DNA"/>
</dbReference>
<accession>A0A059DZK3</accession>
<dbReference type="InterPro" id="IPR054105">
    <property type="entry name" value="WHD_NrtR"/>
</dbReference>
<organism evidence="4 5">
    <name type="scientific">Hyphomonas atlantica</name>
    <dbReference type="NCBI Taxonomy" id="1280948"/>
    <lineage>
        <taxon>Bacteria</taxon>
        <taxon>Pseudomonadati</taxon>
        <taxon>Pseudomonadota</taxon>
        <taxon>Alphaproteobacteria</taxon>
        <taxon>Hyphomonadales</taxon>
        <taxon>Hyphomonadaceae</taxon>
        <taxon>Hyphomonas</taxon>
    </lineage>
</organism>
<dbReference type="InterPro" id="IPR036388">
    <property type="entry name" value="WH-like_DNA-bd_sf"/>
</dbReference>
<proteinExistence type="predicted"/>
<dbReference type="Proteomes" id="UP000263957">
    <property type="component" value="Unassembled WGS sequence"/>
</dbReference>
<evidence type="ECO:0000313" key="4">
    <source>
        <dbReference type="EMBL" id="KCZ59754.1"/>
    </source>
</evidence>
<evidence type="ECO:0000313" key="2">
    <source>
        <dbReference type="EMBL" id="HAE94978.1"/>
    </source>
</evidence>
<dbReference type="PIRSF" id="PIRSF019423">
    <property type="entry name" value="NMN_biosyn"/>
    <property type="match status" value="1"/>
</dbReference>
<dbReference type="RefSeq" id="WP_051602748.1">
    <property type="nucleotide sequence ID" value="NZ_AWFH01000034.1"/>
</dbReference>
<reference evidence="6 7" key="2">
    <citation type="journal article" date="2018" name="Nat. Biotechnol.">
        <title>A standardized bacterial taxonomy based on genome phylogeny substantially revises the tree of life.</title>
        <authorList>
            <person name="Parks D.H."/>
            <person name="Chuvochina M."/>
            <person name="Waite D.W."/>
            <person name="Rinke C."/>
            <person name="Skarshewski A."/>
            <person name="Chaumeil P.A."/>
            <person name="Hugenholtz P."/>
        </authorList>
    </citation>
    <scope>NUCLEOTIDE SEQUENCE [LARGE SCALE GENOMIC DNA]</scope>
    <source>
        <strain evidence="3">UBA10378</strain>
        <strain evidence="2">UBA8557</strain>
    </source>
</reference>
<keyword evidence="5" id="KW-1185">Reference proteome</keyword>
<evidence type="ECO:0000313" key="3">
    <source>
        <dbReference type="EMBL" id="HBQ48885.1"/>
    </source>
</evidence>
<dbReference type="InterPro" id="IPR036390">
    <property type="entry name" value="WH_DNA-bd_sf"/>
</dbReference>
<dbReference type="SUPFAM" id="SSF55811">
    <property type="entry name" value="Nudix"/>
    <property type="match status" value="1"/>
</dbReference>
<evidence type="ECO:0000313" key="6">
    <source>
        <dbReference type="Proteomes" id="UP000259173"/>
    </source>
</evidence>
<sequence length="316" mass="35476">MPLSSPLLIGLSAVMVAVEGDAPRVLITQRETGEDALPFGAFDPDRHRTFDLSLRGWVREQTGFELGYVEQLYTFGDKDRETPEATLADSAPNARVISVGYLALTPEPRPADDSFEARWHSWYRYFPWEDHRSGRPALIDAHIAPRLMTWAAGNERRLERARAAFALDGIRWIEERVLDRYELLYEAGLVIECARDAGLPEPDVRLGEPMASDHRRILATAISRLRGKIKYRPVVFELMPDKFTLSSLQRAVEGILGLSLHTQNFRRALDKTGFVIGTGAMETSTGGRPAELYRYNRESVFDAATTGLSAPRKTAD</sequence>
<dbReference type="Pfam" id="PF21906">
    <property type="entry name" value="WHD_NrtR"/>
    <property type="match status" value="1"/>
</dbReference>
<dbReference type="Proteomes" id="UP000024547">
    <property type="component" value="Unassembled WGS sequence"/>
</dbReference>
<dbReference type="Gene3D" id="3.90.79.10">
    <property type="entry name" value="Nucleoside Triphosphate Pyrophosphohydrolase"/>
    <property type="match status" value="1"/>
</dbReference>
<dbReference type="Proteomes" id="UP000259173">
    <property type="component" value="Unassembled WGS sequence"/>
</dbReference>
<evidence type="ECO:0000313" key="5">
    <source>
        <dbReference type="Proteomes" id="UP000024547"/>
    </source>
</evidence>
<dbReference type="InterPro" id="IPR015797">
    <property type="entry name" value="NUDIX_hydrolase-like_dom_sf"/>
</dbReference>
<dbReference type="STRING" id="1280948.HY36_06395"/>
<dbReference type="CDD" id="cd18873">
    <property type="entry name" value="NUDIX_NadM_like"/>
    <property type="match status" value="1"/>
</dbReference>
<dbReference type="OrthoDB" id="9786141at2"/>
<evidence type="ECO:0000259" key="1">
    <source>
        <dbReference type="Pfam" id="PF21906"/>
    </source>
</evidence>
<dbReference type="EMBL" id="DOGS01000169">
    <property type="protein sequence ID" value="HBQ48885.1"/>
    <property type="molecule type" value="Genomic_DNA"/>
</dbReference>
<dbReference type="PATRIC" id="fig|1280948.3.peg.2373"/>
<dbReference type="InterPro" id="IPR011213">
    <property type="entry name" value="NMN_biosyn"/>
</dbReference>
<dbReference type="Gene3D" id="1.10.10.10">
    <property type="entry name" value="Winged helix-like DNA-binding domain superfamily/Winged helix DNA-binding domain"/>
    <property type="match status" value="1"/>
</dbReference>
<gene>
    <name evidence="2" type="ORF">DCG65_10480</name>
    <name evidence="3" type="ORF">DD728_08365</name>
    <name evidence="4" type="ORF">HY36_06395</name>
</gene>
<dbReference type="eggNOG" id="COG4111">
    <property type="taxonomic scope" value="Bacteria"/>
</dbReference>